<reference evidence="2 3" key="1">
    <citation type="journal article" date="2021" name="bioRxiv">
        <title>Chromosome-scale and haplotype-resolved genome assembly of a tetraploid potato cultivar.</title>
        <authorList>
            <person name="Sun H."/>
            <person name="Jiao W.-B."/>
            <person name="Krause K."/>
            <person name="Campoy J.A."/>
            <person name="Goel M."/>
            <person name="Folz-Donahue K."/>
            <person name="Kukat C."/>
            <person name="Huettel B."/>
            <person name="Schneeberger K."/>
        </authorList>
    </citation>
    <scope>NUCLEOTIDE SEQUENCE [LARGE SCALE GENOMIC DNA]</scope>
    <source>
        <strain evidence="2">SolTubOtavaFocal</strain>
        <tissue evidence="2">Leaves</tissue>
    </source>
</reference>
<name>A0ABQ7W705_SOLTU</name>
<keyword evidence="3" id="KW-1185">Reference proteome</keyword>
<feature type="compositionally biased region" description="Polar residues" evidence="1">
    <location>
        <begin position="78"/>
        <end position="89"/>
    </location>
</feature>
<dbReference type="EMBL" id="JAIVGD010000003">
    <property type="protein sequence ID" value="KAH0776541.1"/>
    <property type="molecule type" value="Genomic_DNA"/>
</dbReference>
<organism evidence="2 3">
    <name type="scientific">Solanum tuberosum</name>
    <name type="common">Potato</name>
    <dbReference type="NCBI Taxonomy" id="4113"/>
    <lineage>
        <taxon>Eukaryota</taxon>
        <taxon>Viridiplantae</taxon>
        <taxon>Streptophyta</taxon>
        <taxon>Embryophyta</taxon>
        <taxon>Tracheophyta</taxon>
        <taxon>Spermatophyta</taxon>
        <taxon>Magnoliopsida</taxon>
        <taxon>eudicotyledons</taxon>
        <taxon>Gunneridae</taxon>
        <taxon>Pentapetalae</taxon>
        <taxon>asterids</taxon>
        <taxon>lamiids</taxon>
        <taxon>Solanales</taxon>
        <taxon>Solanaceae</taxon>
        <taxon>Solanoideae</taxon>
        <taxon>Solaneae</taxon>
        <taxon>Solanum</taxon>
    </lineage>
</organism>
<dbReference type="PANTHER" id="PTHR32108">
    <property type="entry name" value="DNA-DIRECTED RNA POLYMERASE SUBUNIT ALPHA"/>
    <property type="match status" value="1"/>
</dbReference>
<dbReference type="Proteomes" id="UP000826656">
    <property type="component" value="Unassembled WGS sequence"/>
</dbReference>
<evidence type="ECO:0000313" key="2">
    <source>
        <dbReference type="EMBL" id="KAH0776541.1"/>
    </source>
</evidence>
<protein>
    <submittedName>
        <fullName evidence="2">Uncharacterized protein</fullName>
    </submittedName>
</protein>
<proteinExistence type="predicted"/>
<accession>A0ABQ7W705</accession>
<gene>
    <name evidence="2" type="ORF">KY290_007952</name>
</gene>
<feature type="region of interest" description="Disordered" evidence="1">
    <location>
        <begin position="66"/>
        <end position="89"/>
    </location>
</feature>
<evidence type="ECO:0000256" key="1">
    <source>
        <dbReference type="SAM" id="MobiDB-lite"/>
    </source>
</evidence>
<evidence type="ECO:0000313" key="3">
    <source>
        <dbReference type="Proteomes" id="UP000826656"/>
    </source>
</evidence>
<comment type="caution">
    <text evidence="2">The sequence shown here is derived from an EMBL/GenBank/DDBJ whole genome shotgun (WGS) entry which is preliminary data.</text>
</comment>
<sequence>MRMTNDKIMDQTIEKEYPPSKLISCLEKKIRELEDDVSDMREWAKMLLSVNPTLETNMDRQPATSQAIFQNNPPPAYPTSNPQNQSSSIHMPPTHFPNYLYPTLQAPLYETPLYQVSWLKVAGCVTPIPAKNPYAQFKWYDPNKICEYHSGIKGHTTEECCAMRNKIHQLIEAKVIHWIDLVPKGFQP</sequence>